<evidence type="ECO:0000256" key="2">
    <source>
        <dbReference type="ARBA" id="ARBA00022670"/>
    </source>
</evidence>
<dbReference type="InterPro" id="IPR036034">
    <property type="entry name" value="PDZ_sf"/>
</dbReference>
<dbReference type="InterPro" id="IPR001940">
    <property type="entry name" value="Peptidase_S1C"/>
</dbReference>
<name>A0ABU9CI42_9BURK</name>
<dbReference type="SUPFAM" id="SSF50156">
    <property type="entry name" value="PDZ domain-like"/>
    <property type="match status" value="1"/>
</dbReference>
<dbReference type="InterPro" id="IPR001478">
    <property type="entry name" value="PDZ"/>
</dbReference>
<comment type="similarity">
    <text evidence="1">Belongs to the peptidase S1C family.</text>
</comment>
<dbReference type="Pfam" id="PF13180">
    <property type="entry name" value="PDZ_2"/>
    <property type="match status" value="1"/>
</dbReference>
<evidence type="ECO:0000256" key="3">
    <source>
        <dbReference type="ARBA" id="ARBA00022801"/>
    </source>
</evidence>
<organism evidence="5 6">
    <name type="scientific">Pseudaquabacterium inlustre</name>
    <dbReference type="NCBI Taxonomy" id="2984192"/>
    <lineage>
        <taxon>Bacteria</taxon>
        <taxon>Pseudomonadati</taxon>
        <taxon>Pseudomonadota</taxon>
        <taxon>Betaproteobacteria</taxon>
        <taxon>Burkholderiales</taxon>
        <taxon>Sphaerotilaceae</taxon>
        <taxon>Pseudaquabacterium</taxon>
    </lineage>
</organism>
<dbReference type="PANTHER" id="PTHR43343:SF3">
    <property type="entry name" value="PROTEASE DO-LIKE 8, CHLOROPLASTIC"/>
    <property type="match status" value="1"/>
</dbReference>
<dbReference type="Pfam" id="PF13365">
    <property type="entry name" value="Trypsin_2"/>
    <property type="match status" value="1"/>
</dbReference>
<dbReference type="SUPFAM" id="SSF50494">
    <property type="entry name" value="Trypsin-like serine proteases"/>
    <property type="match status" value="1"/>
</dbReference>
<comment type="caution">
    <text evidence="5">The sequence shown here is derived from an EMBL/GenBank/DDBJ whole genome shotgun (WGS) entry which is preliminary data.</text>
</comment>
<dbReference type="InterPro" id="IPR009003">
    <property type="entry name" value="Peptidase_S1_PA"/>
</dbReference>
<evidence type="ECO:0000313" key="5">
    <source>
        <dbReference type="EMBL" id="MEK8050840.1"/>
    </source>
</evidence>
<gene>
    <name evidence="5" type="ORF">AACH10_11390</name>
</gene>
<evidence type="ECO:0000259" key="4">
    <source>
        <dbReference type="PROSITE" id="PS50106"/>
    </source>
</evidence>
<keyword evidence="2" id="KW-0645">Protease</keyword>
<evidence type="ECO:0000256" key="1">
    <source>
        <dbReference type="ARBA" id="ARBA00010541"/>
    </source>
</evidence>
<protein>
    <submittedName>
        <fullName evidence="5">Trypsin-like peptidase domain-containing protein</fullName>
    </submittedName>
</protein>
<dbReference type="SMART" id="SM00228">
    <property type="entry name" value="PDZ"/>
    <property type="match status" value="1"/>
</dbReference>
<dbReference type="RefSeq" id="WP_341410531.1">
    <property type="nucleotide sequence ID" value="NZ_JBBUTH010000005.1"/>
</dbReference>
<dbReference type="Proteomes" id="UP001365405">
    <property type="component" value="Unassembled WGS sequence"/>
</dbReference>
<dbReference type="PANTHER" id="PTHR43343">
    <property type="entry name" value="PEPTIDASE S12"/>
    <property type="match status" value="1"/>
</dbReference>
<dbReference type="EMBL" id="JBBUTH010000005">
    <property type="protein sequence ID" value="MEK8050840.1"/>
    <property type="molecule type" value="Genomic_DNA"/>
</dbReference>
<proteinExistence type="inferred from homology"/>
<keyword evidence="3" id="KW-0378">Hydrolase</keyword>
<reference evidence="5 6" key="1">
    <citation type="submission" date="2024-04" db="EMBL/GenBank/DDBJ databases">
        <title>Novel species of the genus Ideonella isolated from streams.</title>
        <authorList>
            <person name="Lu H."/>
        </authorList>
    </citation>
    <scope>NUCLEOTIDE SEQUENCE [LARGE SCALE GENOMIC DNA]</scope>
    <source>
        <strain evidence="5 6">DXS22W</strain>
    </source>
</reference>
<keyword evidence="6" id="KW-1185">Reference proteome</keyword>
<dbReference type="InterPro" id="IPR051201">
    <property type="entry name" value="Chloro_Bact_Ser_Proteases"/>
</dbReference>
<feature type="domain" description="PDZ" evidence="4">
    <location>
        <begin position="302"/>
        <end position="400"/>
    </location>
</feature>
<dbReference type="Gene3D" id="2.40.10.10">
    <property type="entry name" value="Trypsin-like serine proteases"/>
    <property type="match status" value="2"/>
</dbReference>
<dbReference type="PROSITE" id="PS50106">
    <property type="entry name" value="PDZ"/>
    <property type="match status" value="1"/>
</dbReference>
<accession>A0ABU9CI42</accession>
<dbReference type="Gene3D" id="2.30.42.10">
    <property type="match status" value="1"/>
</dbReference>
<sequence>MPIIAAVQPRLSLPLAMPLTTDPSPMHPFAHPSVRLHACPHAPATAQPARQTAALPRRQASLALLLALAAPALSAQRGDPAPRAVTPRGPLGADELQQIELFRRISPSVVHITTLEVQRDFFNRAVGQVPSGTGTGFVWDAAGHIVTNFHVIRGGSAATVTLSDQSTHRAQLVGAFPDRDLAVLKIDAPREKLPAIPIGLSRDLQVGQKVFAIGNPFGLDQTLTTGIVSALNREIESFNNRSIRGVIQTDAAINPGNSGGPLLDSAGRLIGVNTQIASPSGASAGIGFAIPVDEVNRVVPRLIRDGRITRPTLGIGAASEQIQRALRLPEGVALVQVTPGGPAARAGLQPFSRARDGSIVAGDIIVAVNDEPVASLDDLLTALERRQPGDTVVLNVSRAGRGRKVQAVLAQGD</sequence>
<evidence type="ECO:0000313" key="6">
    <source>
        <dbReference type="Proteomes" id="UP001365405"/>
    </source>
</evidence>
<dbReference type="InterPro" id="IPR043504">
    <property type="entry name" value="Peptidase_S1_PA_chymotrypsin"/>
</dbReference>
<dbReference type="PRINTS" id="PR00834">
    <property type="entry name" value="PROTEASES2C"/>
</dbReference>